<dbReference type="EMBL" id="NBSK02000002">
    <property type="protein sequence ID" value="KAJ0219898.1"/>
    <property type="molecule type" value="Genomic_DNA"/>
</dbReference>
<dbReference type="Proteomes" id="UP000235145">
    <property type="component" value="Unassembled WGS sequence"/>
</dbReference>
<gene>
    <name evidence="2" type="ORF">LSAT_V11C200069650</name>
</gene>
<proteinExistence type="predicted"/>
<name>A0A9R1W9N8_LACSA</name>
<evidence type="ECO:0000256" key="1">
    <source>
        <dbReference type="SAM" id="MobiDB-lite"/>
    </source>
</evidence>
<accession>A0A9R1W9N8</accession>
<feature type="compositionally biased region" description="Basic and acidic residues" evidence="1">
    <location>
        <begin position="99"/>
        <end position="112"/>
    </location>
</feature>
<evidence type="ECO:0000313" key="2">
    <source>
        <dbReference type="EMBL" id="KAJ0219898.1"/>
    </source>
</evidence>
<sequence length="209" mass="22808">MIPPGDKPPNSPSNPSVDLNNQRYLTIGLILSQRSAVVRRHRDVGSVHKRRPDVVVFVALVHRLDGGEVSDLLVFVRREDVEFIVVNSDSVVGVMGGDGDLKVGGEEDRGGDVEGVDGGVLESESGFSGLKDCPCDEESEEDEEGEDEESGEEFPEEFFALVFVVGALFDGHGDGCRWWWTVVAFSAIVVHWCGQESVFELGNVESSRE</sequence>
<feature type="compositionally biased region" description="Acidic residues" evidence="1">
    <location>
        <begin position="135"/>
        <end position="151"/>
    </location>
</feature>
<protein>
    <submittedName>
        <fullName evidence="2">Uncharacterized protein</fullName>
    </submittedName>
</protein>
<evidence type="ECO:0000313" key="3">
    <source>
        <dbReference type="Proteomes" id="UP000235145"/>
    </source>
</evidence>
<dbReference type="AlphaFoldDB" id="A0A9R1W9N8"/>
<keyword evidence="3" id="KW-1185">Reference proteome</keyword>
<reference evidence="2 3" key="1">
    <citation type="journal article" date="2017" name="Nat. Commun.">
        <title>Genome assembly with in vitro proximity ligation data and whole-genome triplication in lettuce.</title>
        <authorList>
            <person name="Reyes-Chin-Wo S."/>
            <person name="Wang Z."/>
            <person name="Yang X."/>
            <person name="Kozik A."/>
            <person name="Arikit S."/>
            <person name="Song C."/>
            <person name="Xia L."/>
            <person name="Froenicke L."/>
            <person name="Lavelle D.O."/>
            <person name="Truco M.J."/>
            <person name="Xia R."/>
            <person name="Zhu S."/>
            <person name="Xu C."/>
            <person name="Xu H."/>
            <person name="Xu X."/>
            <person name="Cox K."/>
            <person name="Korf I."/>
            <person name="Meyers B.C."/>
            <person name="Michelmore R.W."/>
        </authorList>
    </citation>
    <scope>NUCLEOTIDE SEQUENCE [LARGE SCALE GENOMIC DNA]</scope>
    <source>
        <strain evidence="3">cv. Salinas</strain>
        <tissue evidence="2">Seedlings</tissue>
    </source>
</reference>
<feature type="region of interest" description="Disordered" evidence="1">
    <location>
        <begin position="98"/>
        <end position="151"/>
    </location>
</feature>
<comment type="caution">
    <text evidence="2">The sequence shown here is derived from an EMBL/GenBank/DDBJ whole genome shotgun (WGS) entry which is preliminary data.</text>
</comment>
<organism evidence="2 3">
    <name type="scientific">Lactuca sativa</name>
    <name type="common">Garden lettuce</name>
    <dbReference type="NCBI Taxonomy" id="4236"/>
    <lineage>
        <taxon>Eukaryota</taxon>
        <taxon>Viridiplantae</taxon>
        <taxon>Streptophyta</taxon>
        <taxon>Embryophyta</taxon>
        <taxon>Tracheophyta</taxon>
        <taxon>Spermatophyta</taxon>
        <taxon>Magnoliopsida</taxon>
        <taxon>eudicotyledons</taxon>
        <taxon>Gunneridae</taxon>
        <taxon>Pentapetalae</taxon>
        <taxon>asterids</taxon>
        <taxon>campanulids</taxon>
        <taxon>Asterales</taxon>
        <taxon>Asteraceae</taxon>
        <taxon>Cichorioideae</taxon>
        <taxon>Cichorieae</taxon>
        <taxon>Lactucinae</taxon>
        <taxon>Lactuca</taxon>
    </lineage>
</organism>